<evidence type="ECO:0000313" key="3">
    <source>
        <dbReference type="Proteomes" id="UP000002508"/>
    </source>
</evidence>
<dbReference type="SUPFAM" id="SSF54373">
    <property type="entry name" value="FAD-linked reductases, C-terminal domain"/>
    <property type="match status" value="1"/>
</dbReference>
<dbReference type="Proteomes" id="UP000002508">
    <property type="component" value="Chromosome"/>
</dbReference>
<dbReference type="PRINTS" id="PR00420">
    <property type="entry name" value="RNGMNOXGNASE"/>
</dbReference>
<dbReference type="InterPro" id="IPR002937">
    <property type="entry name" value="Amino_oxidase"/>
</dbReference>
<dbReference type="PANTHER" id="PTHR10742">
    <property type="entry name" value="FLAVIN MONOAMINE OXIDASE"/>
    <property type="match status" value="1"/>
</dbReference>
<gene>
    <name evidence="2" type="ordered locus">Cagg_2955</name>
</gene>
<dbReference type="SUPFAM" id="SSF51905">
    <property type="entry name" value="FAD/NAD(P)-binding domain"/>
    <property type="match status" value="1"/>
</dbReference>
<dbReference type="PANTHER" id="PTHR10742:SF410">
    <property type="entry name" value="LYSINE-SPECIFIC HISTONE DEMETHYLASE 2"/>
    <property type="match status" value="1"/>
</dbReference>
<dbReference type="STRING" id="326427.Cagg_2955"/>
<proteinExistence type="predicted"/>
<keyword evidence="3" id="KW-1185">Reference proteome</keyword>
<sequence>MYDVIIIGAGIAGLAAAHALHAAGCNVLVVEARQRIGGRIWTDRSYGPVEFGAEFIHGHRAATWELVQRTGLSTSRWGRDRRFALDGQMLTDTDPVVQAVYQLYRQICQYRGPEVSVADLIARLSPSPHVQTLIGRWLANLEGADLTRLSATALSRERRLSTMGEDNFHIDGGYDQLLDPLCAGIAIELGVAVTNVVWSANRVDVILADKRRLQARRVVITVPVSLLQAGQPRFDPPLPADKQAAIHAIPMGHVTKLVLWFDRQFWSSFTVLSTNNTIATWWPVTSAHVPTLMGYTGGQQAVVVSELGEARAITVALEELSTLFQVDAAAYYRNGRLIDWSSDPWSRGAYTYSAATTPAARAVLATPLDPLFFAGEATVTGAEIATVHGAFESGRRVARQILLARQAQIQTYL</sequence>
<dbReference type="KEGG" id="cag:Cagg_2955"/>
<dbReference type="InterPro" id="IPR050281">
    <property type="entry name" value="Flavin_monoamine_oxidase"/>
</dbReference>
<evidence type="ECO:0000259" key="1">
    <source>
        <dbReference type="Pfam" id="PF01593"/>
    </source>
</evidence>
<dbReference type="HOGENOM" id="CLU_004498_10_3_0"/>
<dbReference type="OrthoDB" id="25353at2"/>
<dbReference type="GO" id="GO:0016491">
    <property type="term" value="F:oxidoreductase activity"/>
    <property type="evidence" value="ECO:0007669"/>
    <property type="project" value="InterPro"/>
</dbReference>
<dbReference type="EMBL" id="CP001337">
    <property type="protein sequence ID" value="ACL25815.1"/>
    <property type="molecule type" value="Genomic_DNA"/>
</dbReference>
<evidence type="ECO:0000313" key="2">
    <source>
        <dbReference type="EMBL" id="ACL25815.1"/>
    </source>
</evidence>
<dbReference type="Gene3D" id="3.50.50.60">
    <property type="entry name" value="FAD/NAD(P)-binding domain"/>
    <property type="match status" value="1"/>
</dbReference>
<dbReference type="RefSeq" id="WP_015941671.1">
    <property type="nucleotide sequence ID" value="NC_011831.1"/>
</dbReference>
<dbReference type="InterPro" id="IPR036188">
    <property type="entry name" value="FAD/NAD-bd_sf"/>
</dbReference>
<accession>B8G682</accession>
<dbReference type="Pfam" id="PF01593">
    <property type="entry name" value="Amino_oxidase"/>
    <property type="match status" value="1"/>
</dbReference>
<feature type="domain" description="Amine oxidase" evidence="1">
    <location>
        <begin position="11"/>
        <end position="402"/>
    </location>
</feature>
<protein>
    <submittedName>
        <fullName evidence="2">Amine oxidase</fullName>
    </submittedName>
</protein>
<dbReference type="eggNOG" id="COG1231">
    <property type="taxonomic scope" value="Bacteria"/>
</dbReference>
<organism evidence="2 3">
    <name type="scientific">Chloroflexus aggregans (strain MD-66 / DSM 9485)</name>
    <dbReference type="NCBI Taxonomy" id="326427"/>
    <lineage>
        <taxon>Bacteria</taxon>
        <taxon>Bacillati</taxon>
        <taxon>Chloroflexota</taxon>
        <taxon>Chloroflexia</taxon>
        <taxon>Chloroflexales</taxon>
        <taxon>Chloroflexineae</taxon>
        <taxon>Chloroflexaceae</taxon>
        <taxon>Chloroflexus</taxon>
    </lineage>
</organism>
<name>B8G682_CHLAD</name>
<reference evidence="2" key="1">
    <citation type="submission" date="2008-12" db="EMBL/GenBank/DDBJ databases">
        <title>Complete sequence of Chloroflexus aggregans DSM 9485.</title>
        <authorList>
            <consortium name="US DOE Joint Genome Institute"/>
            <person name="Lucas S."/>
            <person name="Copeland A."/>
            <person name="Lapidus A."/>
            <person name="Glavina del Rio T."/>
            <person name="Dalin E."/>
            <person name="Tice H."/>
            <person name="Pitluck S."/>
            <person name="Foster B."/>
            <person name="Larimer F."/>
            <person name="Land M."/>
            <person name="Hauser L."/>
            <person name="Kyrpides N."/>
            <person name="Mikhailova N."/>
            <person name="Bryant D."/>
            <person name="Richardson P."/>
        </authorList>
    </citation>
    <scope>NUCLEOTIDE SEQUENCE</scope>
    <source>
        <strain evidence="2">DSM 9485</strain>
    </source>
</reference>
<dbReference type="AlphaFoldDB" id="B8G682"/>